<protein>
    <submittedName>
        <fullName evidence="2">Uncharacterized protein</fullName>
    </submittedName>
</protein>
<name>A0A7G9Y820_9EURY</name>
<accession>A0A7G9Y820</accession>
<proteinExistence type="predicted"/>
<gene>
    <name evidence="1" type="ORF">ELINAKEJ_00001</name>
    <name evidence="2" type="ORF">MIPKNKFN_00001</name>
</gene>
<reference evidence="2" key="1">
    <citation type="submission" date="2020-06" db="EMBL/GenBank/DDBJ databases">
        <title>Unique genomic features of the anaerobic methanotrophic archaea.</title>
        <authorList>
            <person name="Chadwick G.L."/>
            <person name="Skennerton C.T."/>
            <person name="Laso-Perez R."/>
            <person name="Leu A.O."/>
            <person name="Speth D.R."/>
            <person name="Yu H."/>
            <person name="Morgan-Lang C."/>
            <person name="Hatzenpichler R."/>
            <person name="Goudeau D."/>
            <person name="Malmstrom R."/>
            <person name="Brazelton W.J."/>
            <person name="Woyke T."/>
            <person name="Hallam S.J."/>
            <person name="Tyson G.W."/>
            <person name="Wegener G."/>
            <person name="Boetius A."/>
            <person name="Orphan V."/>
        </authorList>
    </citation>
    <scope>NUCLEOTIDE SEQUENCE</scope>
</reference>
<organism evidence="2">
    <name type="scientific">Candidatus Methanogaster sp. ANME-2c ERB4</name>
    <dbReference type="NCBI Taxonomy" id="2759911"/>
    <lineage>
        <taxon>Archaea</taxon>
        <taxon>Methanobacteriati</taxon>
        <taxon>Methanobacteriota</taxon>
        <taxon>Stenosarchaea group</taxon>
        <taxon>Methanomicrobia</taxon>
        <taxon>Methanosarcinales</taxon>
        <taxon>ANME-2 cluster</taxon>
        <taxon>Candidatus Methanogasteraceae</taxon>
        <taxon>Candidatus Methanogaster</taxon>
    </lineage>
</organism>
<dbReference type="EMBL" id="MT630914">
    <property type="protein sequence ID" value="QNO44130.1"/>
    <property type="molecule type" value="Genomic_DNA"/>
</dbReference>
<dbReference type="AlphaFoldDB" id="A0A7G9Y820"/>
<sequence length="55" mass="6534">MDKGHGHYPVPRFGEYSLRLFICSISRLHIKEARNDLEIVLYPVVYLPEHHLFLL</sequence>
<dbReference type="EMBL" id="MT630922">
    <property type="protein sequence ID" value="QNO44154.1"/>
    <property type="molecule type" value="Genomic_DNA"/>
</dbReference>
<evidence type="ECO:0000313" key="2">
    <source>
        <dbReference type="EMBL" id="QNO44154.1"/>
    </source>
</evidence>
<evidence type="ECO:0000313" key="1">
    <source>
        <dbReference type="EMBL" id="QNO44130.1"/>
    </source>
</evidence>